<evidence type="ECO:0000313" key="1">
    <source>
        <dbReference type="EMBL" id="KAI8657993.1"/>
    </source>
</evidence>
<evidence type="ECO:0000313" key="2">
    <source>
        <dbReference type="Proteomes" id="UP001065298"/>
    </source>
</evidence>
<dbReference type="Proteomes" id="UP001065298">
    <property type="component" value="Chromosome 9"/>
</dbReference>
<gene>
    <name evidence="1" type="ORF">NCS57_01179600</name>
</gene>
<name>A0ACC0QMM0_9HYPO</name>
<comment type="caution">
    <text evidence="1">The sequence shown here is derived from an EMBL/GenBank/DDBJ whole genome shotgun (WGS) entry which is preliminary data.</text>
</comment>
<dbReference type="EMBL" id="CM046511">
    <property type="protein sequence ID" value="KAI8657993.1"/>
    <property type="molecule type" value="Genomic_DNA"/>
</dbReference>
<reference evidence="1" key="1">
    <citation type="submission" date="2022-06" db="EMBL/GenBank/DDBJ databases">
        <title>Fusarium solani species complex genomes reveal bases of compartmentalisation and animal pathogenesis.</title>
        <authorList>
            <person name="Tsai I.J."/>
        </authorList>
    </citation>
    <scope>NUCLEOTIDE SEQUENCE</scope>
    <source>
        <strain evidence="1">Fu6.1</strain>
    </source>
</reference>
<protein>
    <submittedName>
        <fullName evidence="1">Uncharacterized protein</fullName>
    </submittedName>
</protein>
<organism evidence="1 2">
    <name type="scientific">Fusarium keratoplasticum</name>
    <dbReference type="NCBI Taxonomy" id="1328300"/>
    <lineage>
        <taxon>Eukaryota</taxon>
        <taxon>Fungi</taxon>
        <taxon>Dikarya</taxon>
        <taxon>Ascomycota</taxon>
        <taxon>Pezizomycotina</taxon>
        <taxon>Sordariomycetes</taxon>
        <taxon>Hypocreomycetidae</taxon>
        <taxon>Hypocreales</taxon>
        <taxon>Nectriaceae</taxon>
        <taxon>Fusarium</taxon>
        <taxon>Fusarium solani species complex</taxon>
    </lineage>
</organism>
<sequence length="774" mass="87477">MSVNDSPQSRPSSIINLEDLYETTAEELQRLLGNHDNHRWSLEDEILIDDCLVQLCAWGADLDIESGALQNLCEKEVVVVRSNLDLVRSSIAEVDSEISRESGAASTVNALDRLGLNVKNLCELSNSLQIAINLNQHKGPAFKVKEYMDSLSRKLAPPGPSNLEDAEREGPEARPPLDTGTQDPEKGYSSDLVSILQRCQRRSANGEPFWPDELLKRIMTRDRVLESLDSHTKAPIDTIVLPAETSPGLSGRGLVKIYALLTLLGKSEQIQVFIEEGLLDKDLPLRYEGANFFRGEEALRCFQGWRPSEKSLFDAQQWGFAVPFLWLAPTGSPKHYDLDSRTIIPWTYDSTDPVMEIAGASDGEVSEVHRIAIDPDSQGLWEPLREMGLDDTLFALRKLSLKYGDKETFGKERDQLRRLSDTRDKHLLTLLASISYDGHYNFLFPYAECDLLQFWKDWHPEPPPQDMEETRWLIRQLSGLVGAMDTVHTQRDCHGDICPQQIHCLRSSHDPRGVTVLSSYGIPFPNPAKGHSDSVFPRYWRLRDSFGGDTLSRTYDIWSLGLVFMEFVTWFLGGGKLVRQFESQWISQPPGGSTTPSTIEDYMTEGHAYAANILEPIESSSRDWAPIENRIWPLENSDDTYMGWTRRANRSLRHMNPEAIEWIEELNHHQNCTRFIKDILSIIQRRMLSVVLADTDTRYSSDLQDEFGRLYRQCGGDISAYPSPRGPVSNRREAPLASTESKRPSQAALHTPGQHGTGTLDFMVDTASDSRRNS</sequence>
<keyword evidence="2" id="KW-1185">Reference proteome</keyword>
<accession>A0ACC0QMM0</accession>
<proteinExistence type="predicted"/>